<feature type="compositionally biased region" description="Basic and acidic residues" evidence="1">
    <location>
        <begin position="34"/>
        <end position="64"/>
    </location>
</feature>
<feature type="compositionally biased region" description="Basic and acidic residues" evidence="1">
    <location>
        <begin position="17"/>
        <end position="27"/>
    </location>
</feature>
<keyword evidence="3" id="KW-1185">Reference proteome</keyword>
<protein>
    <submittedName>
        <fullName evidence="2">Uncharacterized protein</fullName>
    </submittedName>
</protein>
<comment type="caution">
    <text evidence="2">The sequence shown here is derived from an EMBL/GenBank/DDBJ whole genome shotgun (WGS) entry which is preliminary data.</text>
</comment>
<reference evidence="2" key="1">
    <citation type="submission" date="2022-07" db="EMBL/GenBank/DDBJ databases">
        <title>Chromosome-level genome of Muraenolepis orangiensis.</title>
        <authorList>
            <person name="Kim J."/>
        </authorList>
    </citation>
    <scope>NUCLEOTIDE SEQUENCE</scope>
    <source>
        <strain evidence="2">KU_S4_2022</strain>
        <tissue evidence="2">Muscle</tissue>
    </source>
</reference>
<proteinExistence type="predicted"/>
<feature type="compositionally biased region" description="Basic and acidic residues" evidence="1">
    <location>
        <begin position="71"/>
        <end position="105"/>
    </location>
</feature>
<evidence type="ECO:0000313" key="2">
    <source>
        <dbReference type="EMBL" id="KAJ3606583.1"/>
    </source>
</evidence>
<feature type="region of interest" description="Disordered" evidence="1">
    <location>
        <begin position="1"/>
        <end position="112"/>
    </location>
</feature>
<name>A0A9Q0IQF5_9TELE</name>
<gene>
    <name evidence="2" type="ORF">NHX12_026104</name>
</gene>
<dbReference type="AlphaFoldDB" id="A0A9Q0IQF5"/>
<dbReference type="Proteomes" id="UP001148018">
    <property type="component" value="Unassembled WGS sequence"/>
</dbReference>
<organism evidence="2 3">
    <name type="scientific">Muraenolepis orangiensis</name>
    <name type="common">Patagonian moray cod</name>
    <dbReference type="NCBI Taxonomy" id="630683"/>
    <lineage>
        <taxon>Eukaryota</taxon>
        <taxon>Metazoa</taxon>
        <taxon>Chordata</taxon>
        <taxon>Craniata</taxon>
        <taxon>Vertebrata</taxon>
        <taxon>Euteleostomi</taxon>
        <taxon>Actinopterygii</taxon>
        <taxon>Neopterygii</taxon>
        <taxon>Teleostei</taxon>
        <taxon>Neoteleostei</taxon>
        <taxon>Acanthomorphata</taxon>
        <taxon>Zeiogadaria</taxon>
        <taxon>Gadariae</taxon>
        <taxon>Gadiformes</taxon>
        <taxon>Muraenolepidoidei</taxon>
        <taxon>Muraenolepididae</taxon>
        <taxon>Muraenolepis</taxon>
    </lineage>
</organism>
<feature type="compositionally biased region" description="Basic residues" evidence="1">
    <location>
        <begin position="1"/>
        <end position="16"/>
    </location>
</feature>
<accession>A0A9Q0IQF5</accession>
<sequence>MGQNKTGRRGRRRHRDRTGWDRTRQADGAEEDIGTGRDGTEQDRWDGRTWKKMDRTDGTAEDGRRRRTAQKKTDIGGTERDPKEDGLKRSVSDTRRLGNREDGGSSRHPVGV</sequence>
<dbReference type="EMBL" id="JANIIK010000042">
    <property type="protein sequence ID" value="KAJ3606583.1"/>
    <property type="molecule type" value="Genomic_DNA"/>
</dbReference>
<evidence type="ECO:0000256" key="1">
    <source>
        <dbReference type="SAM" id="MobiDB-lite"/>
    </source>
</evidence>
<evidence type="ECO:0000313" key="3">
    <source>
        <dbReference type="Proteomes" id="UP001148018"/>
    </source>
</evidence>